<feature type="region of interest" description="Disordered" evidence="10">
    <location>
        <begin position="144"/>
        <end position="181"/>
    </location>
</feature>
<dbReference type="GO" id="GO:0005634">
    <property type="term" value="C:nucleus"/>
    <property type="evidence" value="ECO:0007669"/>
    <property type="project" value="TreeGrafter"/>
</dbReference>
<evidence type="ECO:0000256" key="9">
    <source>
        <dbReference type="PROSITE-ProRule" id="PRU00175"/>
    </source>
</evidence>
<dbReference type="SUPFAM" id="SSF52540">
    <property type="entry name" value="P-loop containing nucleoside triphosphate hydrolases"/>
    <property type="match status" value="2"/>
</dbReference>
<dbReference type="GO" id="GO:0008270">
    <property type="term" value="F:zinc ion binding"/>
    <property type="evidence" value="ECO:0007669"/>
    <property type="project" value="UniProtKB-KW"/>
</dbReference>
<feature type="compositionally biased region" description="Polar residues" evidence="10">
    <location>
        <begin position="21"/>
        <end position="33"/>
    </location>
</feature>
<dbReference type="CDD" id="cd18008">
    <property type="entry name" value="DEXDc_SHPRH-like"/>
    <property type="match status" value="1"/>
</dbReference>
<dbReference type="PROSITE" id="PS51194">
    <property type="entry name" value="HELICASE_CTER"/>
    <property type="match status" value="1"/>
</dbReference>
<dbReference type="Gene3D" id="3.40.50.10810">
    <property type="entry name" value="Tandem AAA-ATPase domain"/>
    <property type="match status" value="1"/>
</dbReference>
<dbReference type="Gene3D" id="3.30.40.10">
    <property type="entry name" value="Zinc/RING finger domain, C3HC4 (zinc finger)"/>
    <property type="match status" value="1"/>
</dbReference>
<evidence type="ECO:0000256" key="5">
    <source>
        <dbReference type="ARBA" id="ARBA00022801"/>
    </source>
</evidence>
<feature type="region of interest" description="Disordered" evidence="10">
    <location>
        <begin position="244"/>
        <end position="305"/>
    </location>
</feature>
<evidence type="ECO:0000256" key="6">
    <source>
        <dbReference type="ARBA" id="ARBA00022806"/>
    </source>
</evidence>
<proteinExistence type="inferred from homology"/>
<feature type="compositionally biased region" description="Polar residues" evidence="10">
    <location>
        <begin position="1"/>
        <end position="13"/>
    </location>
</feature>
<dbReference type="PANTHER" id="PTHR45626:SF16">
    <property type="entry name" value="ATP-DEPENDENT HELICASE ULS1"/>
    <property type="match status" value="1"/>
</dbReference>
<dbReference type="SMART" id="SM00487">
    <property type="entry name" value="DEXDc"/>
    <property type="match status" value="1"/>
</dbReference>
<dbReference type="GO" id="GO:0005524">
    <property type="term" value="F:ATP binding"/>
    <property type="evidence" value="ECO:0007669"/>
    <property type="project" value="UniProtKB-KW"/>
</dbReference>
<sequence>MSAQDEGASSTSIAAAIMDTPNDTALDSFQPHSPTLDDNAALTGRNDNQSIELADDTDDDAILDLTQDATESNRENGSNSGEPNSRGSSESDSEALEFLREAGLSEEDLHALGIDLEEIRAQRQLEKQAQRDLEYARRVQEQLDAEARQPSSSQMPPPTTASPQTPISTTTSTTMTPSPQIPLSFTQQHQQLYSPVSYNSAPTFSHIHPYPSSMTDHRHQPQVKRIKSEHPPSAIELMRQQLQNHGIGSSSSSSFRNTQSKPVTILDEDDDVIDLTNDDAGVGSSSQASLWPPNRNGVGSSSAMASSSSTAQLAKYLYSDDDEDEDDYSYYSNPYIAMINQTLNSACSIPSSSTFRPFYASSVATSRANFEARYNLPYNRYASEYVRPLNDQQTEQELRQLLESIQNHDENTKPEDRIGTPERLAVNLMEHQKVGLRWMTRQEESVNKGGMLSDDMGLGKTVQAMALIVSRPCEDPTPFTRVSSIMKKRRTDKSQMIKVKSTLVVCPVSLIAQWERELVVKTQPSLKVYVHHGSSRTIDERRFMDYDVVVTAYTTVANEVQEIEERCGPLSRVQWHRIFLDEAHQIKNRRTRMAEGCCRLEAEYRWCLTATPIQNKIEELYSIIKFLRIRPYCEWKEFSEEIDRPMRKGKHKHALQKTQVLLKAISLRRSKKAKIDGKPILNLPERNVHFTHIDFSPDERQFYEFVNANAQARFNKFVEAGTVMKNYSSVLVLLLRLRQACLHPSLTMMEAPNIDSAASEEERTEVVKAMDQQVIQRLLQSDDLKEIECPICMDMADQAQIISQCGHILCRECLTNYITTGDATDKRCPQCRGPLKTEKVVPVELFLQIHAPDQYQEVMDDLSAAKEKEEEEKAKNPNKVFHSSAKIDKMLEILHETRQETKNQDKTIIFSQFTSMLDLLERPLRENEFKYVRFDGTMSVANRDKALGVFFQDPNCTVLLVSTKCGSLGLNLTVANRVILMDIWWNPALENQAIDRVHRIGQKKTVDVHRIFINDTVEDRILELQRKKQAIADGALGEGSAQKIGRLGFQELLHLFRGTGLPDYGGNDNVADNDNT</sequence>
<keyword evidence="2" id="KW-0479">Metal-binding</keyword>
<evidence type="ECO:0000259" key="12">
    <source>
        <dbReference type="PROSITE" id="PS51192"/>
    </source>
</evidence>
<dbReference type="Gene3D" id="3.40.50.300">
    <property type="entry name" value="P-loop containing nucleotide triphosphate hydrolases"/>
    <property type="match status" value="1"/>
</dbReference>
<dbReference type="PROSITE" id="PS51192">
    <property type="entry name" value="HELICASE_ATP_BIND_1"/>
    <property type="match status" value="1"/>
</dbReference>
<comment type="similarity">
    <text evidence="1">Belongs to the SNF2/RAD54 helicase family.</text>
</comment>
<protein>
    <submittedName>
        <fullName evidence="14">Uncharacterized protein</fullName>
    </submittedName>
</protein>
<dbReference type="GO" id="GO:0004386">
    <property type="term" value="F:helicase activity"/>
    <property type="evidence" value="ECO:0007669"/>
    <property type="project" value="UniProtKB-KW"/>
</dbReference>
<dbReference type="InterPro" id="IPR018957">
    <property type="entry name" value="Znf_C3HC4_RING-type"/>
</dbReference>
<dbReference type="OrthoDB" id="448448at2759"/>
<dbReference type="EMBL" id="LK023313">
    <property type="protein sequence ID" value="CDS03259.1"/>
    <property type="molecule type" value="Genomic_DNA"/>
</dbReference>
<dbReference type="PROSITE" id="PS00518">
    <property type="entry name" value="ZF_RING_1"/>
    <property type="match status" value="1"/>
</dbReference>
<feature type="compositionally biased region" description="Low complexity" evidence="10">
    <location>
        <begin position="161"/>
        <end position="181"/>
    </location>
</feature>
<dbReference type="Pfam" id="PF00097">
    <property type="entry name" value="zf-C3HC4"/>
    <property type="match status" value="1"/>
</dbReference>
<dbReference type="GO" id="GO:0005737">
    <property type="term" value="C:cytoplasm"/>
    <property type="evidence" value="ECO:0007669"/>
    <property type="project" value="TreeGrafter"/>
</dbReference>
<evidence type="ECO:0000256" key="10">
    <source>
        <dbReference type="SAM" id="MobiDB-lite"/>
    </source>
</evidence>
<gene>
    <name evidence="14" type="ORF">LRAMOSA00661</name>
</gene>
<feature type="compositionally biased region" description="Polar residues" evidence="10">
    <location>
        <begin position="75"/>
        <end position="90"/>
    </location>
</feature>
<evidence type="ECO:0000259" key="13">
    <source>
        <dbReference type="PROSITE" id="PS51194"/>
    </source>
</evidence>
<dbReference type="InterPro" id="IPR013083">
    <property type="entry name" value="Znf_RING/FYVE/PHD"/>
</dbReference>
<dbReference type="GO" id="GO:0008094">
    <property type="term" value="F:ATP-dependent activity, acting on DNA"/>
    <property type="evidence" value="ECO:0007669"/>
    <property type="project" value="TreeGrafter"/>
</dbReference>
<keyword evidence="3" id="KW-0547">Nucleotide-binding</keyword>
<dbReference type="GO" id="GO:0000724">
    <property type="term" value="P:double-strand break repair via homologous recombination"/>
    <property type="evidence" value="ECO:0007669"/>
    <property type="project" value="TreeGrafter"/>
</dbReference>
<evidence type="ECO:0000256" key="8">
    <source>
        <dbReference type="ARBA" id="ARBA00022840"/>
    </source>
</evidence>
<dbReference type="InterPro" id="IPR049730">
    <property type="entry name" value="SNF2/RAD54-like_C"/>
</dbReference>
<dbReference type="Pfam" id="PF00271">
    <property type="entry name" value="Helicase_C"/>
    <property type="match status" value="1"/>
</dbReference>
<dbReference type="SMART" id="SM00184">
    <property type="entry name" value="RING"/>
    <property type="match status" value="1"/>
</dbReference>
<feature type="domain" description="Helicase ATP-binding" evidence="12">
    <location>
        <begin position="441"/>
        <end position="630"/>
    </location>
</feature>
<keyword evidence="6" id="KW-0347">Helicase</keyword>
<dbReference type="GO" id="GO:0016787">
    <property type="term" value="F:hydrolase activity"/>
    <property type="evidence" value="ECO:0007669"/>
    <property type="project" value="UniProtKB-KW"/>
</dbReference>
<accession>A0A077W9K1</accession>
<evidence type="ECO:0000256" key="2">
    <source>
        <dbReference type="ARBA" id="ARBA00022723"/>
    </source>
</evidence>
<keyword evidence="8" id="KW-0067">ATP-binding</keyword>
<dbReference type="PROSITE" id="PS50089">
    <property type="entry name" value="ZF_RING_2"/>
    <property type="match status" value="1"/>
</dbReference>
<dbReference type="InterPro" id="IPR000330">
    <property type="entry name" value="SNF2_N"/>
</dbReference>
<feature type="region of interest" description="Disordered" evidence="10">
    <location>
        <begin position="1"/>
        <end position="102"/>
    </location>
</feature>
<evidence type="ECO:0000256" key="3">
    <source>
        <dbReference type="ARBA" id="ARBA00022741"/>
    </source>
</evidence>
<feature type="domain" description="Helicase C-terminal" evidence="13">
    <location>
        <begin position="886"/>
        <end position="1048"/>
    </location>
</feature>
<dbReference type="InterPro" id="IPR050628">
    <property type="entry name" value="SNF2_RAD54_helicase_TF"/>
</dbReference>
<keyword evidence="7" id="KW-0862">Zinc</keyword>
<feature type="compositionally biased region" description="Acidic residues" evidence="10">
    <location>
        <begin position="266"/>
        <end position="277"/>
    </location>
</feature>
<evidence type="ECO:0000256" key="7">
    <source>
        <dbReference type="ARBA" id="ARBA00022833"/>
    </source>
</evidence>
<dbReference type="InterPro" id="IPR014001">
    <property type="entry name" value="Helicase_ATP-bd"/>
</dbReference>
<name>A0A077W9K1_9FUNG</name>
<reference evidence="14" key="1">
    <citation type="journal article" date="2014" name="Genome Announc.">
        <title>De novo whole-genome sequence and genome annotation of Lichtheimia ramosa.</title>
        <authorList>
            <person name="Linde J."/>
            <person name="Schwartze V."/>
            <person name="Binder U."/>
            <person name="Lass-Florl C."/>
            <person name="Voigt K."/>
            <person name="Horn F."/>
        </authorList>
    </citation>
    <scope>NUCLEOTIDE SEQUENCE</scope>
    <source>
        <strain evidence="14">JMRC FSU:6197</strain>
    </source>
</reference>
<evidence type="ECO:0000256" key="1">
    <source>
        <dbReference type="ARBA" id="ARBA00007025"/>
    </source>
</evidence>
<dbReference type="InterPro" id="IPR017907">
    <property type="entry name" value="Znf_RING_CS"/>
</dbReference>
<keyword evidence="5" id="KW-0378">Hydrolase</keyword>
<dbReference type="AlphaFoldDB" id="A0A077W9K1"/>
<organism evidence="14">
    <name type="scientific">Lichtheimia ramosa</name>
    <dbReference type="NCBI Taxonomy" id="688394"/>
    <lineage>
        <taxon>Eukaryota</taxon>
        <taxon>Fungi</taxon>
        <taxon>Fungi incertae sedis</taxon>
        <taxon>Mucoromycota</taxon>
        <taxon>Mucoromycotina</taxon>
        <taxon>Mucoromycetes</taxon>
        <taxon>Mucorales</taxon>
        <taxon>Lichtheimiaceae</taxon>
        <taxon>Lichtheimia</taxon>
    </lineage>
</organism>
<feature type="domain" description="RING-type" evidence="11">
    <location>
        <begin position="789"/>
        <end position="832"/>
    </location>
</feature>
<dbReference type="InterPro" id="IPR027417">
    <property type="entry name" value="P-loop_NTPase"/>
</dbReference>
<keyword evidence="4 9" id="KW-0863">Zinc-finger</keyword>
<dbReference type="CDD" id="cd18793">
    <property type="entry name" value="SF2_C_SNF"/>
    <property type="match status" value="1"/>
</dbReference>
<dbReference type="SUPFAM" id="SSF57850">
    <property type="entry name" value="RING/U-box"/>
    <property type="match status" value="1"/>
</dbReference>
<evidence type="ECO:0000259" key="11">
    <source>
        <dbReference type="PROSITE" id="PS50089"/>
    </source>
</evidence>
<dbReference type="SMART" id="SM00490">
    <property type="entry name" value="HELICc"/>
    <property type="match status" value="1"/>
</dbReference>
<evidence type="ECO:0000256" key="4">
    <source>
        <dbReference type="ARBA" id="ARBA00022771"/>
    </source>
</evidence>
<dbReference type="InterPro" id="IPR001650">
    <property type="entry name" value="Helicase_C-like"/>
</dbReference>
<dbReference type="InterPro" id="IPR001841">
    <property type="entry name" value="Znf_RING"/>
</dbReference>
<feature type="compositionally biased region" description="Acidic residues" evidence="10">
    <location>
        <begin position="53"/>
        <end position="62"/>
    </location>
</feature>
<dbReference type="Pfam" id="PF00176">
    <property type="entry name" value="SNF2-rel_dom"/>
    <property type="match status" value="1"/>
</dbReference>
<evidence type="ECO:0000313" key="14">
    <source>
        <dbReference type="EMBL" id="CDS03259.1"/>
    </source>
</evidence>
<dbReference type="InterPro" id="IPR038718">
    <property type="entry name" value="SNF2-like_sf"/>
</dbReference>
<dbReference type="PANTHER" id="PTHR45626">
    <property type="entry name" value="TRANSCRIPTION TERMINATION FACTOR 2-RELATED"/>
    <property type="match status" value="1"/>
</dbReference>